<dbReference type="AlphaFoldDB" id="A0A845G826"/>
<evidence type="ECO:0000313" key="2">
    <source>
        <dbReference type="Proteomes" id="UP000470302"/>
    </source>
</evidence>
<accession>A0A845G826</accession>
<organism evidence="1 2">
    <name type="scientific">Duganella vulcania</name>
    <dbReference type="NCBI Taxonomy" id="2692166"/>
    <lineage>
        <taxon>Bacteria</taxon>
        <taxon>Pseudomonadati</taxon>
        <taxon>Pseudomonadota</taxon>
        <taxon>Betaproteobacteria</taxon>
        <taxon>Burkholderiales</taxon>
        <taxon>Oxalobacteraceae</taxon>
        <taxon>Telluria group</taxon>
        <taxon>Duganella</taxon>
    </lineage>
</organism>
<name>A0A845G826_9BURK</name>
<gene>
    <name evidence="1" type="ORF">GTP91_20600</name>
</gene>
<dbReference type="EMBL" id="WWCW01000079">
    <property type="protein sequence ID" value="MYM89565.1"/>
    <property type="molecule type" value="Genomic_DNA"/>
</dbReference>
<comment type="caution">
    <text evidence="1">The sequence shown here is derived from an EMBL/GenBank/DDBJ whole genome shotgun (WGS) entry which is preliminary data.</text>
</comment>
<evidence type="ECO:0000313" key="1">
    <source>
        <dbReference type="EMBL" id="MYM89565.1"/>
    </source>
</evidence>
<reference evidence="1 2" key="1">
    <citation type="submission" date="2020-01" db="EMBL/GenBank/DDBJ databases">
        <title>Novel species isolated from a subtropical stream in China.</title>
        <authorList>
            <person name="Lu H."/>
        </authorList>
    </citation>
    <scope>NUCLEOTIDE SEQUENCE [LARGE SCALE GENOMIC DNA]</scope>
    <source>
        <strain evidence="1 2">FT82W</strain>
    </source>
</reference>
<proteinExistence type="predicted"/>
<protein>
    <submittedName>
        <fullName evidence="1">Uncharacterized protein</fullName>
    </submittedName>
</protein>
<sequence>MAGYSVGRHFRWLDENRYQLDYAVKAGGSARRVAVAPPGRHRLRPPLPSKRHDELDVATVFAIGAVEERAVPVDNFGCDKFMQRIFFV</sequence>
<dbReference type="RefSeq" id="WP_161098480.1">
    <property type="nucleotide sequence ID" value="NZ_WWCW01000079.1"/>
</dbReference>
<dbReference type="Proteomes" id="UP000470302">
    <property type="component" value="Unassembled WGS sequence"/>
</dbReference>